<keyword evidence="3" id="KW-1185">Reference proteome</keyword>
<sequence length="143" mass="15880">MKREARTWSPLPSVDGGGRRDRGVRAKYRRHTHASRVQQRKPRTYGAESDERIRVLGEPSAARRPWGEEKAGPRAASEISSLEKVGAWPGQVQDAFLEPGEGRGCAPTSVVASKRQRLGATECNRGLNVAPRRKPQEKSAWLQ</sequence>
<organism evidence="2 3">
    <name type="scientific">Pleurodeles waltl</name>
    <name type="common">Iberian ribbed newt</name>
    <dbReference type="NCBI Taxonomy" id="8319"/>
    <lineage>
        <taxon>Eukaryota</taxon>
        <taxon>Metazoa</taxon>
        <taxon>Chordata</taxon>
        <taxon>Craniata</taxon>
        <taxon>Vertebrata</taxon>
        <taxon>Euteleostomi</taxon>
        <taxon>Amphibia</taxon>
        <taxon>Batrachia</taxon>
        <taxon>Caudata</taxon>
        <taxon>Salamandroidea</taxon>
        <taxon>Salamandridae</taxon>
        <taxon>Pleurodelinae</taxon>
        <taxon>Pleurodeles</taxon>
    </lineage>
</organism>
<evidence type="ECO:0000313" key="2">
    <source>
        <dbReference type="EMBL" id="KAJ1081284.1"/>
    </source>
</evidence>
<name>A0AAV7KSQ8_PLEWA</name>
<proteinExistence type="predicted"/>
<evidence type="ECO:0000256" key="1">
    <source>
        <dbReference type="SAM" id="MobiDB-lite"/>
    </source>
</evidence>
<feature type="region of interest" description="Disordered" evidence="1">
    <location>
        <begin position="1"/>
        <end position="81"/>
    </location>
</feature>
<dbReference type="Proteomes" id="UP001066276">
    <property type="component" value="Chromosome 12"/>
</dbReference>
<feature type="compositionally biased region" description="Basic residues" evidence="1">
    <location>
        <begin position="25"/>
        <end position="43"/>
    </location>
</feature>
<accession>A0AAV7KSQ8</accession>
<protein>
    <submittedName>
        <fullName evidence="2">Uncharacterized protein</fullName>
    </submittedName>
</protein>
<comment type="caution">
    <text evidence="2">The sequence shown here is derived from an EMBL/GenBank/DDBJ whole genome shotgun (WGS) entry which is preliminary data.</text>
</comment>
<dbReference type="AlphaFoldDB" id="A0AAV7KSQ8"/>
<gene>
    <name evidence="2" type="ORF">NDU88_001466</name>
</gene>
<evidence type="ECO:0000313" key="3">
    <source>
        <dbReference type="Proteomes" id="UP001066276"/>
    </source>
</evidence>
<reference evidence="2" key="1">
    <citation type="journal article" date="2022" name="bioRxiv">
        <title>Sequencing and chromosome-scale assembly of the giantPleurodeles waltlgenome.</title>
        <authorList>
            <person name="Brown T."/>
            <person name="Elewa A."/>
            <person name="Iarovenko S."/>
            <person name="Subramanian E."/>
            <person name="Araus A.J."/>
            <person name="Petzold A."/>
            <person name="Susuki M."/>
            <person name="Suzuki K.-i.T."/>
            <person name="Hayashi T."/>
            <person name="Toyoda A."/>
            <person name="Oliveira C."/>
            <person name="Osipova E."/>
            <person name="Leigh N.D."/>
            <person name="Simon A."/>
            <person name="Yun M.H."/>
        </authorList>
    </citation>
    <scope>NUCLEOTIDE SEQUENCE</scope>
    <source>
        <strain evidence="2">20211129_DDA</strain>
        <tissue evidence="2">Liver</tissue>
    </source>
</reference>
<dbReference type="EMBL" id="JANPWB010000016">
    <property type="protein sequence ID" value="KAJ1081284.1"/>
    <property type="molecule type" value="Genomic_DNA"/>
</dbReference>